<dbReference type="EMBL" id="UINC01097404">
    <property type="protein sequence ID" value="SVC55077.1"/>
    <property type="molecule type" value="Genomic_DNA"/>
</dbReference>
<dbReference type="SUPFAM" id="SSF56601">
    <property type="entry name" value="beta-lactamase/transpeptidase-like"/>
    <property type="match status" value="1"/>
</dbReference>
<proteinExistence type="predicted"/>
<reference evidence="2" key="1">
    <citation type="submission" date="2018-05" db="EMBL/GenBank/DDBJ databases">
        <authorList>
            <person name="Lanie J.A."/>
            <person name="Ng W.-L."/>
            <person name="Kazmierczak K.M."/>
            <person name="Andrzejewski T.M."/>
            <person name="Davidsen T.M."/>
            <person name="Wayne K.J."/>
            <person name="Tettelin H."/>
            <person name="Glass J.I."/>
            <person name="Rusch D."/>
            <person name="Podicherti R."/>
            <person name="Tsui H.-C.T."/>
            <person name="Winkler M.E."/>
        </authorList>
    </citation>
    <scope>NUCLEOTIDE SEQUENCE</scope>
</reference>
<dbReference type="PANTHER" id="PTHR43283:SF3">
    <property type="entry name" value="BETA-LACTAMASE FAMILY PROTEIN (AFU_ORTHOLOGUE AFUA_5G07500)"/>
    <property type="match status" value="1"/>
</dbReference>
<organism evidence="2">
    <name type="scientific">marine metagenome</name>
    <dbReference type="NCBI Taxonomy" id="408172"/>
    <lineage>
        <taxon>unclassified sequences</taxon>
        <taxon>metagenomes</taxon>
        <taxon>ecological metagenomes</taxon>
    </lineage>
</organism>
<dbReference type="Gene3D" id="3.40.710.10">
    <property type="entry name" value="DD-peptidase/beta-lactamase superfamily"/>
    <property type="match status" value="1"/>
</dbReference>
<protein>
    <recommendedName>
        <fullName evidence="1">Beta-lactamase-related domain-containing protein</fullName>
    </recommendedName>
</protein>
<feature type="domain" description="Beta-lactamase-related" evidence="1">
    <location>
        <begin position="1"/>
        <end position="336"/>
    </location>
</feature>
<accession>A0A382N4H1</accession>
<evidence type="ECO:0000313" key="2">
    <source>
        <dbReference type="EMBL" id="SVC55077.1"/>
    </source>
</evidence>
<dbReference type="InterPro" id="IPR001466">
    <property type="entry name" value="Beta-lactam-related"/>
</dbReference>
<dbReference type="InterPro" id="IPR012338">
    <property type="entry name" value="Beta-lactam/transpept-like"/>
</dbReference>
<dbReference type="Pfam" id="PF00144">
    <property type="entry name" value="Beta-lactamase"/>
    <property type="match status" value="1"/>
</dbReference>
<name>A0A382N4H1_9ZZZZ</name>
<sequence>YSQSKPITGAAIMMLFEEGKFLMTDPISKYLPEFTDMEVYVGEDKGNIQTEPADSQITIQQLTSHTSGLTYSFMPDPVGAMYMKEEMERGLGNSPSEEGEFFISKPNNPPFRGLKEWSETLAKLPLIAHPGTLWNYSVGMDVLGRLIEVISGKSFGEFLEEKIFNPLGMEDTGFHVPEEKVKRFAANYVPMPKGMSLMDDPEKSGYLSPPQLESGGGGLVSTVGDYLKFAQMLLNKGEFEGNRYLGKKTVEFMTADHMDSESADEGLTSLFNMLGSGYRVKGMGFGVTGSVVVNPALAALPVSEGVYSWGGAASTHFWIDHKEDLLGIVHTQLLPDGTYPVRELMQLTTYQALIG</sequence>
<dbReference type="PANTHER" id="PTHR43283">
    <property type="entry name" value="BETA-LACTAMASE-RELATED"/>
    <property type="match status" value="1"/>
</dbReference>
<dbReference type="AlphaFoldDB" id="A0A382N4H1"/>
<dbReference type="InterPro" id="IPR050789">
    <property type="entry name" value="Diverse_Enzym_Activities"/>
</dbReference>
<gene>
    <name evidence="2" type="ORF">METZ01_LOCUS307931</name>
</gene>
<feature type="non-terminal residue" evidence="2">
    <location>
        <position position="1"/>
    </location>
</feature>
<evidence type="ECO:0000259" key="1">
    <source>
        <dbReference type="Pfam" id="PF00144"/>
    </source>
</evidence>